<evidence type="ECO:0000256" key="3">
    <source>
        <dbReference type="ARBA" id="ARBA00008281"/>
    </source>
</evidence>
<keyword evidence="12" id="KW-0969">Cilium</keyword>
<comment type="caution">
    <text evidence="12">The sequence shown here is derived from an EMBL/GenBank/DDBJ whole genome shotgun (WGS) entry which is preliminary data.</text>
</comment>
<sequence>MLSFRILLALMLFVAPPLLAEDEDEKEKETEEAAPVISYYQVKPSLVANLASGGKYIRCDVQLMTNDELFLDELNLHGPAIRHSLLLLLSEQDGKSIKSPSGKEALRKKALSTLGKLMQELSGKNELKALFFTTFLVQ</sequence>
<evidence type="ECO:0000256" key="5">
    <source>
        <dbReference type="ARBA" id="ARBA00022500"/>
    </source>
</evidence>
<keyword evidence="8" id="KW-1133">Transmembrane helix</keyword>
<comment type="similarity">
    <text evidence="3 10">Belongs to the FliL family.</text>
</comment>
<evidence type="ECO:0000256" key="8">
    <source>
        <dbReference type="ARBA" id="ARBA00022989"/>
    </source>
</evidence>
<evidence type="ECO:0000256" key="1">
    <source>
        <dbReference type="ARBA" id="ARBA00002254"/>
    </source>
</evidence>
<reference evidence="12 13" key="1">
    <citation type="submission" date="2016-06" db="EMBL/GenBank/DDBJ databases">
        <title>Genome sequence of endosymbiont of Candidatus Endolucinida thiodiazotropha.</title>
        <authorList>
            <person name="Poehlein A."/>
            <person name="Koenig S."/>
            <person name="Heiden S.E."/>
            <person name="Thuermer A."/>
            <person name="Voget S."/>
            <person name="Daniel R."/>
            <person name="Markert S."/>
            <person name="Gros O."/>
            <person name="Schweder T."/>
        </authorList>
    </citation>
    <scope>NUCLEOTIDE SEQUENCE [LARGE SCALE GENOMIC DNA]</scope>
    <source>
        <strain evidence="12 13">COS</strain>
    </source>
</reference>
<protein>
    <recommendedName>
        <fullName evidence="10">Flagellar protein FliL</fullName>
    </recommendedName>
</protein>
<keyword evidence="13" id="KW-1185">Reference proteome</keyword>
<feature type="signal peptide" evidence="11">
    <location>
        <begin position="1"/>
        <end position="20"/>
    </location>
</feature>
<dbReference type="AlphaFoldDB" id="A0A7Z0VK64"/>
<comment type="subcellular location">
    <subcellularLocation>
        <location evidence="10">Cell inner membrane</location>
    </subcellularLocation>
    <subcellularLocation>
        <location evidence="2">Cell membrane</location>
        <topology evidence="2">Single-pass membrane protein</topology>
    </subcellularLocation>
</comment>
<organism evidence="12 13">
    <name type="scientific">Candidatus Thiodiazotropha endolucinida</name>
    <dbReference type="NCBI Taxonomy" id="1655433"/>
    <lineage>
        <taxon>Bacteria</taxon>
        <taxon>Pseudomonadati</taxon>
        <taxon>Pseudomonadota</taxon>
        <taxon>Gammaproteobacteria</taxon>
        <taxon>Chromatiales</taxon>
        <taxon>Sedimenticolaceae</taxon>
        <taxon>Candidatus Thiodiazotropha</taxon>
    </lineage>
</organism>
<dbReference type="EMBL" id="MARB01000014">
    <property type="protein sequence ID" value="ODJ87137.1"/>
    <property type="molecule type" value="Genomic_DNA"/>
</dbReference>
<name>A0A7Z0VK64_9GAMM</name>
<evidence type="ECO:0000256" key="6">
    <source>
        <dbReference type="ARBA" id="ARBA00022692"/>
    </source>
</evidence>
<dbReference type="GO" id="GO:0006935">
    <property type="term" value="P:chemotaxis"/>
    <property type="evidence" value="ECO:0007669"/>
    <property type="project" value="UniProtKB-KW"/>
</dbReference>
<keyword evidence="12" id="KW-0966">Cell projection</keyword>
<evidence type="ECO:0000313" key="13">
    <source>
        <dbReference type="Proteomes" id="UP000094769"/>
    </source>
</evidence>
<dbReference type="Pfam" id="PF03748">
    <property type="entry name" value="FliL"/>
    <property type="match status" value="1"/>
</dbReference>
<keyword evidence="11" id="KW-0732">Signal</keyword>
<evidence type="ECO:0000256" key="4">
    <source>
        <dbReference type="ARBA" id="ARBA00022475"/>
    </source>
</evidence>
<evidence type="ECO:0000256" key="11">
    <source>
        <dbReference type="SAM" id="SignalP"/>
    </source>
</evidence>
<dbReference type="PANTHER" id="PTHR35091:SF2">
    <property type="entry name" value="FLAGELLAR PROTEIN FLIL"/>
    <property type="match status" value="1"/>
</dbReference>
<proteinExistence type="inferred from homology"/>
<evidence type="ECO:0000256" key="10">
    <source>
        <dbReference type="RuleBase" id="RU364125"/>
    </source>
</evidence>
<accession>A0A7Z0VK64</accession>
<dbReference type="InterPro" id="IPR005503">
    <property type="entry name" value="FliL"/>
</dbReference>
<dbReference type="GO" id="GO:0005886">
    <property type="term" value="C:plasma membrane"/>
    <property type="evidence" value="ECO:0007669"/>
    <property type="project" value="UniProtKB-SubCell"/>
</dbReference>
<keyword evidence="7 10" id="KW-0283">Flagellar rotation</keyword>
<evidence type="ECO:0000256" key="7">
    <source>
        <dbReference type="ARBA" id="ARBA00022779"/>
    </source>
</evidence>
<evidence type="ECO:0000313" key="12">
    <source>
        <dbReference type="EMBL" id="ODJ87137.1"/>
    </source>
</evidence>
<dbReference type="GO" id="GO:0009425">
    <property type="term" value="C:bacterial-type flagellum basal body"/>
    <property type="evidence" value="ECO:0007669"/>
    <property type="project" value="InterPro"/>
</dbReference>
<keyword evidence="5 10" id="KW-0145">Chemotaxis</keyword>
<keyword evidence="10" id="KW-0997">Cell inner membrane</keyword>
<keyword evidence="9 10" id="KW-0472">Membrane</keyword>
<dbReference type="RefSeq" id="WP_069125716.1">
    <property type="nucleotide sequence ID" value="NZ_MARB01000014.1"/>
</dbReference>
<keyword evidence="4" id="KW-1003">Cell membrane</keyword>
<dbReference type="Proteomes" id="UP000094769">
    <property type="component" value="Unassembled WGS sequence"/>
</dbReference>
<feature type="chain" id="PRO_5031124508" description="Flagellar protein FliL" evidence="11">
    <location>
        <begin position="21"/>
        <end position="138"/>
    </location>
</feature>
<keyword evidence="6" id="KW-0812">Transmembrane</keyword>
<comment type="function">
    <text evidence="1 10">Controls the rotational direction of flagella during chemotaxis.</text>
</comment>
<gene>
    <name evidence="12" type="ORF">CODIS_26540</name>
</gene>
<dbReference type="GO" id="GO:0071978">
    <property type="term" value="P:bacterial-type flagellum-dependent swarming motility"/>
    <property type="evidence" value="ECO:0007669"/>
    <property type="project" value="TreeGrafter"/>
</dbReference>
<evidence type="ECO:0000256" key="2">
    <source>
        <dbReference type="ARBA" id="ARBA00004162"/>
    </source>
</evidence>
<evidence type="ECO:0000256" key="9">
    <source>
        <dbReference type="ARBA" id="ARBA00023136"/>
    </source>
</evidence>
<dbReference type="PANTHER" id="PTHR35091">
    <property type="entry name" value="FLAGELLAR PROTEIN FLIL"/>
    <property type="match status" value="1"/>
</dbReference>
<keyword evidence="12" id="KW-0282">Flagellum</keyword>